<name>A0ABR9JFA7_9MICC</name>
<organism evidence="1 2">
    <name type="scientific">Nesterenkonia lutea</name>
    <dbReference type="NCBI Taxonomy" id="272919"/>
    <lineage>
        <taxon>Bacteria</taxon>
        <taxon>Bacillati</taxon>
        <taxon>Actinomycetota</taxon>
        <taxon>Actinomycetes</taxon>
        <taxon>Micrococcales</taxon>
        <taxon>Micrococcaceae</taxon>
        <taxon>Nesterenkonia</taxon>
    </lineage>
</organism>
<gene>
    <name evidence="1" type="ORF">H4W27_001727</name>
</gene>
<dbReference type="SUPFAM" id="SSF53756">
    <property type="entry name" value="UDP-Glycosyltransferase/glycogen phosphorylase"/>
    <property type="match status" value="1"/>
</dbReference>
<accession>A0ABR9JFA7</accession>
<reference evidence="1 2" key="1">
    <citation type="submission" date="2020-10" db="EMBL/GenBank/DDBJ databases">
        <title>Sequencing the genomes of 1000 actinobacteria strains.</title>
        <authorList>
            <person name="Klenk H.-P."/>
        </authorList>
    </citation>
    <scope>NUCLEOTIDE SEQUENCE [LARGE SCALE GENOMIC DNA]</scope>
    <source>
        <strain evidence="1 2">DSM 15666</strain>
    </source>
</reference>
<sequence length="363" mass="38738">MIGWYIHHQGRGHLHRATAVARAAAEAGLEITGLSSLPEPTDWPGADWVQLERDDTATRPEPRDATASGALHWVPRHHPGLLRRSAQVSAWLDAARPALVVADVSVEMALLVRLHGVPVVTVALPGDRTDRAHQLGYAVSERVVGMWPAEAANMLHGAEAVHALGGLSRFAPQSSPADASSLPHAASRLHASPLNLLPLDVLALNIVVLSGGGGGSVGSSSIARLRRMLPSAEIVILGGDGSWEHDPWPQLVRADLVVTAAGQNSIAEVAASRTPALVTALDRPHQEQQRMLAALERGPWPAVRMPDPDDDTGWTEALTQVLRRDGQDWSSWCDGGAAVRFADLLQDLVAQEAPHQPGMEVNR</sequence>
<dbReference type="Proteomes" id="UP000643525">
    <property type="component" value="Unassembled WGS sequence"/>
</dbReference>
<proteinExistence type="predicted"/>
<dbReference type="RefSeq" id="WP_192595595.1">
    <property type="nucleotide sequence ID" value="NZ_BAAALJ010000002.1"/>
</dbReference>
<evidence type="ECO:0000313" key="1">
    <source>
        <dbReference type="EMBL" id="MBE1524609.1"/>
    </source>
</evidence>
<dbReference type="EMBL" id="JADBED010000001">
    <property type="protein sequence ID" value="MBE1524609.1"/>
    <property type="molecule type" value="Genomic_DNA"/>
</dbReference>
<evidence type="ECO:0008006" key="3">
    <source>
        <dbReference type="Google" id="ProtNLM"/>
    </source>
</evidence>
<keyword evidence="2" id="KW-1185">Reference proteome</keyword>
<dbReference type="Gene3D" id="3.40.50.2000">
    <property type="entry name" value="Glycogen Phosphorylase B"/>
    <property type="match status" value="1"/>
</dbReference>
<protein>
    <recommendedName>
        <fullName evidence="3">Glycosyl transferase family 28 C-terminal domain-containing protein</fullName>
    </recommendedName>
</protein>
<comment type="caution">
    <text evidence="1">The sequence shown here is derived from an EMBL/GenBank/DDBJ whole genome shotgun (WGS) entry which is preliminary data.</text>
</comment>
<evidence type="ECO:0000313" key="2">
    <source>
        <dbReference type="Proteomes" id="UP000643525"/>
    </source>
</evidence>